<feature type="domain" description="Hedgehog/Intein (Hint)" evidence="1">
    <location>
        <begin position="140"/>
        <end position="284"/>
    </location>
</feature>
<reference evidence="2 3" key="1">
    <citation type="submission" date="2017-03" db="EMBL/GenBank/DDBJ databases">
        <authorList>
            <person name="Afonso C.L."/>
            <person name="Miller P.J."/>
            <person name="Scott M.A."/>
            <person name="Spackman E."/>
            <person name="Goraichik I."/>
            <person name="Dimitrov K.M."/>
            <person name="Suarez D.L."/>
            <person name="Swayne D.E."/>
        </authorList>
    </citation>
    <scope>NUCLEOTIDE SEQUENCE [LARGE SCALE GENOMIC DNA]</scope>
    <source>
        <strain evidence="2 3">CECT 8287</strain>
    </source>
</reference>
<evidence type="ECO:0000259" key="1">
    <source>
        <dbReference type="Pfam" id="PF13403"/>
    </source>
</evidence>
<name>A0A1Y5SND7_9RHOB</name>
<dbReference type="InterPro" id="IPR028992">
    <property type="entry name" value="Hedgehog/Intein_dom"/>
</dbReference>
<dbReference type="EMBL" id="FWFL01000005">
    <property type="protein sequence ID" value="SLN44715.1"/>
    <property type="molecule type" value="Genomic_DNA"/>
</dbReference>
<dbReference type="OrthoDB" id="7818989at2"/>
<dbReference type="Gene3D" id="2.170.16.10">
    <property type="entry name" value="Hedgehog/Intein (Hint) domain"/>
    <property type="match status" value="1"/>
</dbReference>
<evidence type="ECO:0000313" key="2">
    <source>
        <dbReference type="EMBL" id="SLN44715.1"/>
    </source>
</evidence>
<evidence type="ECO:0000313" key="3">
    <source>
        <dbReference type="Proteomes" id="UP000193827"/>
    </source>
</evidence>
<gene>
    <name evidence="2" type="ORF">PEL8287_02278</name>
</gene>
<dbReference type="SUPFAM" id="SSF51294">
    <property type="entry name" value="Hedgehog/intein (Hint) domain"/>
    <property type="match status" value="1"/>
</dbReference>
<organism evidence="2 3">
    <name type="scientific">Roseovarius litorisediminis</name>
    <dbReference type="NCBI Taxonomy" id="1312363"/>
    <lineage>
        <taxon>Bacteria</taxon>
        <taxon>Pseudomonadati</taxon>
        <taxon>Pseudomonadota</taxon>
        <taxon>Alphaproteobacteria</taxon>
        <taxon>Rhodobacterales</taxon>
        <taxon>Roseobacteraceae</taxon>
        <taxon>Roseovarius</taxon>
    </lineage>
</organism>
<dbReference type="Pfam" id="PF13403">
    <property type="entry name" value="Hint_2"/>
    <property type="match status" value="1"/>
</dbReference>
<dbReference type="Proteomes" id="UP000193827">
    <property type="component" value="Unassembled WGS sequence"/>
</dbReference>
<proteinExistence type="predicted"/>
<keyword evidence="3" id="KW-1185">Reference proteome</keyword>
<protein>
    <recommendedName>
        <fullName evidence="1">Hedgehog/Intein (Hint) domain-containing protein</fullName>
    </recommendedName>
</protein>
<dbReference type="AlphaFoldDB" id="A0A1Y5SND7"/>
<dbReference type="RefSeq" id="WP_085892490.1">
    <property type="nucleotide sequence ID" value="NZ_FWFL01000005.1"/>
</dbReference>
<dbReference type="InterPro" id="IPR036844">
    <property type="entry name" value="Hint_dom_sf"/>
</dbReference>
<sequence length="355" mass="37976">MTTLSFYARGDGSTANNAALNIENTSQQPTTLITFDSGPTGDIVLESNGGDVDPDTTVIINGTSYNFIVEQTGNLPLNNGKVPDVLEGSQITVISVIIDGNYERFFFVTDGSGTMALMDQFGNGAVALTNVDTSPPEVFICYAEGTDIQTPTGYRKVENLQPGDRVMTLDNGHQDILWTRAADQPLDAAAPDGKPVLIKAGSLGPGRPARDLIVSPQHRILVGGQGQIDDAFAREVFVPAKALTGLPGIRFMAGKRTITWVHFACARHEVVMANGCNSESLLLGPMVVQGLTAMEKAQLAALFGTDHLSDAALNGPLARDCLTVGDVRRKLAMCKTEKRRRTATEIAKWDLVELT</sequence>
<accession>A0A1Y5SND7</accession>